<protein>
    <recommendedName>
        <fullName evidence="3">DNA polymerase epsilon subunit D</fullName>
    </recommendedName>
    <alternativeName>
        <fullName evidence="4">DNA polymerase II subunit D</fullName>
    </alternativeName>
</protein>
<dbReference type="PANTHER" id="PTHR46172:SF1">
    <property type="entry name" value="DNA POLYMERASE EPSILON SUBUNIT 3"/>
    <property type="match status" value="1"/>
</dbReference>
<dbReference type="InterPro" id="IPR051377">
    <property type="entry name" value="DNA_Pol-Epsilon_Subunit"/>
</dbReference>
<dbReference type="GO" id="GO:0031490">
    <property type="term" value="F:chromatin DNA binding"/>
    <property type="evidence" value="ECO:0007669"/>
    <property type="project" value="TreeGrafter"/>
</dbReference>
<dbReference type="GO" id="GO:0046982">
    <property type="term" value="F:protein heterodimerization activity"/>
    <property type="evidence" value="ECO:0007669"/>
    <property type="project" value="InterPro"/>
</dbReference>
<dbReference type="InterPro" id="IPR003958">
    <property type="entry name" value="CBFA_NFYB_domain"/>
</dbReference>
<accession>A0A2S5BDK7</accession>
<dbReference type="STRING" id="741276.A0A2S5BDK7"/>
<comment type="subcellular location">
    <subcellularLocation>
        <location evidence="1">Nucleus</location>
    </subcellularLocation>
</comment>
<dbReference type="GO" id="GO:0006974">
    <property type="term" value="P:DNA damage response"/>
    <property type="evidence" value="ECO:0007669"/>
    <property type="project" value="TreeGrafter"/>
</dbReference>
<organism evidence="7 8">
    <name type="scientific">Rhodotorula taiwanensis</name>
    <dbReference type="NCBI Taxonomy" id="741276"/>
    <lineage>
        <taxon>Eukaryota</taxon>
        <taxon>Fungi</taxon>
        <taxon>Dikarya</taxon>
        <taxon>Basidiomycota</taxon>
        <taxon>Pucciniomycotina</taxon>
        <taxon>Microbotryomycetes</taxon>
        <taxon>Sporidiobolales</taxon>
        <taxon>Sporidiobolaceae</taxon>
        <taxon>Rhodotorula</taxon>
    </lineage>
</organism>
<evidence type="ECO:0000256" key="5">
    <source>
        <dbReference type="SAM" id="MobiDB-lite"/>
    </source>
</evidence>
<dbReference type="GO" id="GO:0008623">
    <property type="term" value="C:CHRAC"/>
    <property type="evidence" value="ECO:0007669"/>
    <property type="project" value="TreeGrafter"/>
</dbReference>
<feature type="region of interest" description="Disordered" evidence="5">
    <location>
        <begin position="116"/>
        <end position="140"/>
    </location>
</feature>
<evidence type="ECO:0000313" key="7">
    <source>
        <dbReference type="EMBL" id="POY74850.1"/>
    </source>
</evidence>
<evidence type="ECO:0000256" key="3">
    <source>
        <dbReference type="ARBA" id="ARBA00039775"/>
    </source>
</evidence>
<dbReference type="GO" id="GO:0008622">
    <property type="term" value="C:epsilon DNA polymerase complex"/>
    <property type="evidence" value="ECO:0007669"/>
    <property type="project" value="TreeGrafter"/>
</dbReference>
<dbReference type="Pfam" id="PF00808">
    <property type="entry name" value="CBFD_NFYB_HMF"/>
    <property type="match status" value="1"/>
</dbReference>
<dbReference type="Proteomes" id="UP000237144">
    <property type="component" value="Unassembled WGS sequence"/>
</dbReference>
<evidence type="ECO:0000256" key="4">
    <source>
        <dbReference type="ARBA" id="ARBA00042096"/>
    </source>
</evidence>
<feature type="region of interest" description="Disordered" evidence="5">
    <location>
        <begin position="206"/>
        <end position="243"/>
    </location>
</feature>
<reference evidence="7 8" key="1">
    <citation type="journal article" date="2018" name="Front. Microbiol.">
        <title>Prospects for Fungal Bioremediation of Acidic Radioactive Waste Sites: Characterization and Genome Sequence of Rhodotorula taiwanensis MD1149.</title>
        <authorList>
            <person name="Tkavc R."/>
            <person name="Matrosova V.Y."/>
            <person name="Grichenko O.E."/>
            <person name="Gostincar C."/>
            <person name="Volpe R.P."/>
            <person name="Klimenkova P."/>
            <person name="Gaidamakova E.K."/>
            <person name="Zhou C.E."/>
            <person name="Stewart B.J."/>
            <person name="Lyman M.G."/>
            <person name="Malfatti S.A."/>
            <person name="Rubinfeld B."/>
            <person name="Courtot M."/>
            <person name="Singh J."/>
            <person name="Dalgard C.L."/>
            <person name="Hamilton T."/>
            <person name="Frey K.G."/>
            <person name="Gunde-Cimerman N."/>
            <person name="Dugan L."/>
            <person name="Daly M.J."/>
        </authorList>
    </citation>
    <scope>NUCLEOTIDE SEQUENCE [LARGE SCALE GENOMIC DNA]</scope>
    <source>
        <strain evidence="7 8">MD1149</strain>
    </source>
</reference>
<feature type="domain" description="Transcription factor CBF/NF-Y/archaeal histone" evidence="6">
    <location>
        <begin position="26"/>
        <end position="90"/>
    </location>
</feature>
<sequence length="243" mass="26070">MPRKVRSAIYKPELVHEEDGGLEAFELPKSVVARIAREALPSDIKLQKEVPLALVKGSTVFINYLAALSHDVATEKNNKTIAAAHVLDAVKQLGWDDGGELHRQLKKDLAAFRRANEAKKKGVPAPAAEPKAPKPVAKGVPDASISAKNVEAVASAALQLAGGETAPEVAPAAAARDERPVVVEENLYMGAPDEEDDIEGVEEYVDDEEDEEMIDAGSEGLEDVDEVVGLEDDEDDAYREGQD</sequence>
<dbReference type="SUPFAM" id="SSF47113">
    <property type="entry name" value="Histone-fold"/>
    <property type="match status" value="1"/>
</dbReference>
<name>A0A2S5BDK7_9BASI</name>
<evidence type="ECO:0000256" key="2">
    <source>
        <dbReference type="ARBA" id="ARBA00023242"/>
    </source>
</evidence>
<dbReference type="EMBL" id="PJQD01000021">
    <property type="protein sequence ID" value="POY74850.1"/>
    <property type="molecule type" value="Genomic_DNA"/>
</dbReference>
<dbReference type="AlphaFoldDB" id="A0A2S5BDK7"/>
<dbReference type="OrthoDB" id="1707486at2759"/>
<keyword evidence="2" id="KW-0539">Nucleus</keyword>
<dbReference type="PANTHER" id="PTHR46172">
    <property type="entry name" value="DNA POLYMERASE EPSILON SUBUNIT 3"/>
    <property type="match status" value="1"/>
</dbReference>
<evidence type="ECO:0000259" key="6">
    <source>
        <dbReference type="Pfam" id="PF00808"/>
    </source>
</evidence>
<feature type="compositionally biased region" description="Low complexity" evidence="5">
    <location>
        <begin position="123"/>
        <end position="140"/>
    </location>
</feature>
<dbReference type="GO" id="GO:0031507">
    <property type="term" value="P:heterochromatin formation"/>
    <property type="evidence" value="ECO:0007669"/>
    <property type="project" value="TreeGrafter"/>
</dbReference>
<dbReference type="Gene3D" id="1.10.20.10">
    <property type="entry name" value="Histone, subunit A"/>
    <property type="match status" value="1"/>
</dbReference>
<evidence type="ECO:0000256" key="1">
    <source>
        <dbReference type="ARBA" id="ARBA00004123"/>
    </source>
</evidence>
<dbReference type="CDD" id="cd22928">
    <property type="entry name" value="HFD_POLE3_DPB4"/>
    <property type="match status" value="1"/>
</dbReference>
<dbReference type="GO" id="GO:0006272">
    <property type="term" value="P:leading strand elongation"/>
    <property type="evidence" value="ECO:0007669"/>
    <property type="project" value="TreeGrafter"/>
</dbReference>
<keyword evidence="8" id="KW-1185">Reference proteome</keyword>
<comment type="caution">
    <text evidence="7">The sequence shown here is derived from an EMBL/GenBank/DDBJ whole genome shotgun (WGS) entry which is preliminary data.</text>
</comment>
<dbReference type="InterPro" id="IPR009072">
    <property type="entry name" value="Histone-fold"/>
</dbReference>
<evidence type="ECO:0000313" key="8">
    <source>
        <dbReference type="Proteomes" id="UP000237144"/>
    </source>
</evidence>
<feature type="compositionally biased region" description="Acidic residues" evidence="5">
    <location>
        <begin position="206"/>
        <end position="237"/>
    </location>
</feature>
<proteinExistence type="predicted"/>
<gene>
    <name evidence="7" type="ORF">BMF94_2123</name>
</gene>